<dbReference type="AlphaFoldDB" id="A0A6A4GYQ8"/>
<accession>A0A6A4GYQ8</accession>
<evidence type="ECO:0000313" key="1">
    <source>
        <dbReference type="EMBL" id="KAE9390214.1"/>
    </source>
</evidence>
<protein>
    <submittedName>
        <fullName evidence="1">Uncharacterized protein</fullName>
    </submittedName>
</protein>
<name>A0A6A4GYQ8_9AGAR</name>
<keyword evidence="2" id="KW-1185">Reference proteome</keyword>
<dbReference type="EMBL" id="ML769666">
    <property type="protein sequence ID" value="KAE9390214.1"/>
    <property type="molecule type" value="Genomic_DNA"/>
</dbReference>
<sequence>MYPNGQPYSQNRQPYAMANYFLGIGPLPPPTPQEHAVANMNRALDSGAFDGTQCHPQSIPQMQGVIVPHQGAPAKTSIIKVQVPQLQSLDHSISSKKSTKPKALYVTLKIDTQEIEPQDFLD</sequence>
<dbReference type="Proteomes" id="UP000799118">
    <property type="component" value="Unassembled WGS sequence"/>
</dbReference>
<reference evidence="1" key="1">
    <citation type="journal article" date="2019" name="Environ. Microbiol.">
        <title>Fungal ecological strategies reflected in gene transcription - a case study of two litter decomposers.</title>
        <authorList>
            <person name="Barbi F."/>
            <person name="Kohler A."/>
            <person name="Barry K."/>
            <person name="Baskaran P."/>
            <person name="Daum C."/>
            <person name="Fauchery L."/>
            <person name="Ihrmark K."/>
            <person name="Kuo A."/>
            <person name="LaButti K."/>
            <person name="Lipzen A."/>
            <person name="Morin E."/>
            <person name="Grigoriev I.V."/>
            <person name="Henrissat B."/>
            <person name="Lindahl B."/>
            <person name="Martin F."/>
        </authorList>
    </citation>
    <scope>NUCLEOTIDE SEQUENCE</scope>
    <source>
        <strain evidence="1">JB14</strain>
    </source>
</reference>
<dbReference type="OrthoDB" id="2677451at2759"/>
<gene>
    <name evidence="1" type="ORF">BT96DRAFT_946304</name>
</gene>
<proteinExistence type="predicted"/>
<evidence type="ECO:0000313" key="2">
    <source>
        <dbReference type="Proteomes" id="UP000799118"/>
    </source>
</evidence>
<organism evidence="1 2">
    <name type="scientific">Gymnopus androsaceus JB14</name>
    <dbReference type="NCBI Taxonomy" id="1447944"/>
    <lineage>
        <taxon>Eukaryota</taxon>
        <taxon>Fungi</taxon>
        <taxon>Dikarya</taxon>
        <taxon>Basidiomycota</taxon>
        <taxon>Agaricomycotina</taxon>
        <taxon>Agaricomycetes</taxon>
        <taxon>Agaricomycetidae</taxon>
        <taxon>Agaricales</taxon>
        <taxon>Marasmiineae</taxon>
        <taxon>Omphalotaceae</taxon>
        <taxon>Gymnopus</taxon>
    </lineage>
</organism>